<sequence length="491" mass="53782">MPERHVSWTAWFKAQGPERGRVPRDEACCPRIVRGWPDRGRFDRRGAELVSATSRGGSAIGSLLSRAGLSFDDQSVERGYTHHSMEQALPILRAGILLATATFALFGLTDLASDVGGVVSTRFRYMVACPIMLCFLAMTYPGPARRHVQALTSAFALVAGGLVAVAVLLLDGETSFKIAQGNATPNFMLATAFLALLPLATLNVLCIGLVFQALHAVVLIRSDAFDFQHVAISLGFVNSTFVIACCATFWRERLMRIAFAEKQVVMRERETTQAQLLSFMSLETISRVTDPSKSVADVFGEVTVLFCDLIGFTQLAERLAPKHLVELLTAIFSRLDELAAEFGVEKVKTIGDAYMAVTGATDHPANRRDRNPAEDMADFALSVQREAAHFSTEFGYPIRFRMGMHTGSLIGGIIGKNKRSYDYWGRTVNVASRLEATAAEGCIQVSEATFYRLHRTYRLEPRGEINLKGIGATQAYTLIERLEPGTVPADG</sequence>
<feature type="transmembrane region" description="Helical" evidence="7">
    <location>
        <begin position="230"/>
        <end position="250"/>
    </location>
</feature>
<dbReference type="GO" id="GO:0001653">
    <property type="term" value="F:peptide receptor activity"/>
    <property type="evidence" value="ECO:0007669"/>
    <property type="project" value="TreeGrafter"/>
</dbReference>
<keyword evidence="6" id="KW-0456">Lyase</keyword>
<evidence type="ECO:0000259" key="8">
    <source>
        <dbReference type="PROSITE" id="PS50125"/>
    </source>
</evidence>
<dbReference type="SMART" id="SM00044">
    <property type="entry name" value="CYCc"/>
    <property type="match status" value="1"/>
</dbReference>
<dbReference type="Gene3D" id="3.30.70.1230">
    <property type="entry name" value="Nucleotide cyclase"/>
    <property type="match status" value="1"/>
</dbReference>
<dbReference type="Pfam" id="PF00211">
    <property type="entry name" value="Guanylate_cyc"/>
    <property type="match status" value="1"/>
</dbReference>
<dbReference type="CDD" id="cd07302">
    <property type="entry name" value="CHD"/>
    <property type="match status" value="1"/>
</dbReference>
<keyword evidence="4 7" id="KW-1133">Transmembrane helix</keyword>
<reference evidence="9 10" key="2">
    <citation type="submission" date="2019-02" db="EMBL/GenBank/DDBJ databases">
        <title>'Lichenibacterium ramalinii' gen. nov. sp. nov., 'Lichenibacterium minor' gen. nov. sp. nov.</title>
        <authorList>
            <person name="Pankratov T."/>
        </authorList>
    </citation>
    <scope>NUCLEOTIDE SEQUENCE [LARGE SCALE GENOMIC DNA]</scope>
    <source>
        <strain evidence="9 10">RmlP026</strain>
    </source>
</reference>
<dbReference type="InterPro" id="IPR001054">
    <property type="entry name" value="A/G_cyclase"/>
</dbReference>
<gene>
    <name evidence="9" type="ORF">D3273_25330</name>
</gene>
<feature type="transmembrane region" description="Helical" evidence="7">
    <location>
        <begin position="148"/>
        <end position="170"/>
    </location>
</feature>
<keyword evidence="3" id="KW-0547">Nucleotide-binding</keyword>
<proteinExistence type="predicted"/>
<feature type="transmembrane region" description="Helical" evidence="7">
    <location>
        <begin position="123"/>
        <end position="142"/>
    </location>
</feature>
<organism evidence="9 10">
    <name type="scientific">Lichenibacterium minor</name>
    <dbReference type="NCBI Taxonomy" id="2316528"/>
    <lineage>
        <taxon>Bacteria</taxon>
        <taxon>Pseudomonadati</taxon>
        <taxon>Pseudomonadota</taxon>
        <taxon>Alphaproteobacteria</taxon>
        <taxon>Hyphomicrobiales</taxon>
        <taxon>Lichenihabitantaceae</taxon>
        <taxon>Lichenibacterium</taxon>
    </lineage>
</organism>
<dbReference type="EMBL" id="QYBB01000064">
    <property type="protein sequence ID" value="RYC29190.1"/>
    <property type="molecule type" value="Genomic_DNA"/>
</dbReference>
<dbReference type="GO" id="GO:0005886">
    <property type="term" value="C:plasma membrane"/>
    <property type="evidence" value="ECO:0007669"/>
    <property type="project" value="TreeGrafter"/>
</dbReference>
<evidence type="ECO:0000256" key="7">
    <source>
        <dbReference type="SAM" id="Phobius"/>
    </source>
</evidence>
<keyword evidence="10" id="KW-1185">Reference proteome</keyword>
<feature type="transmembrane region" description="Helical" evidence="7">
    <location>
        <begin position="191"/>
        <end position="218"/>
    </location>
</feature>
<evidence type="ECO:0000313" key="10">
    <source>
        <dbReference type="Proteomes" id="UP000290759"/>
    </source>
</evidence>
<dbReference type="SUPFAM" id="SSF55073">
    <property type="entry name" value="Nucleotide cyclase"/>
    <property type="match status" value="1"/>
</dbReference>
<evidence type="ECO:0000313" key="9">
    <source>
        <dbReference type="EMBL" id="RYC29190.1"/>
    </source>
</evidence>
<evidence type="ECO:0000256" key="4">
    <source>
        <dbReference type="ARBA" id="ARBA00022989"/>
    </source>
</evidence>
<name>A0A4Q2TZJ8_9HYPH</name>
<dbReference type="OrthoDB" id="315417at2"/>
<evidence type="ECO:0000256" key="2">
    <source>
        <dbReference type="ARBA" id="ARBA00022692"/>
    </source>
</evidence>
<keyword evidence="2 7" id="KW-0812">Transmembrane</keyword>
<protein>
    <submittedName>
        <fullName evidence="9">Adenylate/guanylate cyclase domain-containing protein</fullName>
    </submittedName>
</protein>
<dbReference type="GO" id="GO:0004383">
    <property type="term" value="F:guanylate cyclase activity"/>
    <property type="evidence" value="ECO:0007669"/>
    <property type="project" value="TreeGrafter"/>
</dbReference>
<dbReference type="Proteomes" id="UP000290759">
    <property type="component" value="Unassembled WGS sequence"/>
</dbReference>
<dbReference type="GO" id="GO:0007168">
    <property type="term" value="P:receptor guanylyl cyclase signaling pathway"/>
    <property type="evidence" value="ECO:0007669"/>
    <property type="project" value="TreeGrafter"/>
</dbReference>
<dbReference type="GO" id="GO:0035556">
    <property type="term" value="P:intracellular signal transduction"/>
    <property type="evidence" value="ECO:0007669"/>
    <property type="project" value="InterPro"/>
</dbReference>
<evidence type="ECO:0000256" key="1">
    <source>
        <dbReference type="ARBA" id="ARBA00004370"/>
    </source>
</evidence>
<evidence type="ECO:0000256" key="6">
    <source>
        <dbReference type="ARBA" id="ARBA00023239"/>
    </source>
</evidence>
<comment type="subcellular location">
    <subcellularLocation>
        <location evidence="1">Membrane</location>
    </subcellularLocation>
</comment>
<reference evidence="9 10" key="1">
    <citation type="submission" date="2018-12" db="EMBL/GenBank/DDBJ databases">
        <authorList>
            <person name="Grouzdev D.S."/>
            <person name="Krutkina M.S."/>
        </authorList>
    </citation>
    <scope>NUCLEOTIDE SEQUENCE [LARGE SCALE GENOMIC DNA]</scope>
    <source>
        <strain evidence="9 10">RmlP026</strain>
    </source>
</reference>
<dbReference type="InterPro" id="IPR050401">
    <property type="entry name" value="Cyclic_nucleotide_synthase"/>
</dbReference>
<dbReference type="PROSITE" id="PS50125">
    <property type="entry name" value="GUANYLATE_CYCLASE_2"/>
    <property type="match status" value="1"/>
</dbReference>
<keyword evidence="5 7" id="KW-0472">Membrane</keyword>
<feature type="domain" description="Guanylate cyclase" evidence="8">
    <location>
        <begin position="303"/>
        <end position="435"/>
    </location>
</feature>
<evidence type="ECO:0000256" key="3">
    <source>
        <dbReference type="ARBA" id="ARBA00022741"/>
    </source>
</evidence>
<comment type="caution">
    <text evidence="9">The sequence shown here is derived from an EMBL/GenBank/DDBJ whole genome shotgun (WGS) entry which is preliminary data.</text>
</comment>
<dbReference type="GO" id="GO:0004016">
    <property type="term" value="F:adenylate cyclase activity"/>
    <property type="evidence" value="ECO:0007669"/>
    <property type="project" value="TreeGrafter"/>
</dbReference>
<dbReference type="PANTHER" id="PTHR11920">
    <property type="entry name" value="GUANYLYL CYCLASE"/>
    <property type="match status" value="1"/>
</dbReference>
<dbReference type="AlphaFoldDB" id="A0A4Q2TZJ8"/>
<evidence type="ECO:0000256" key="5">
    <source>
        <dbReference type="ARBA" id="ARBA00023136"/>
    </source>
</evidence>
<feature type="transmembrane region" description="Helical" evidence="7">
    <location>
        <begin position="91"/>
        <end position="111"/>
    </location>
</feature>
<dbReference type="PANTHER" id="PTHR11920:SF335">
    <property type="entry name" value="GUANYLATE CYCLASE"/>
    <property type="match status" value="1"/>
</dbReference>
<dbReference type="GO" id="GO:0000166">
    <property type="term" value="F:nucleotide binding"/>
    <property type="evidence" value="ECO:0007669"/>
    <property type="project" value="UniProtKB-KW"/>
</dbReference>
<accession>A0A4Q2TZJ8</accession>
<dbReference type="InterPro" id="IPR029787">
    <property type="entry name" value="Nucleotide_cyclase"/>
</dbReference>